<feature type="transmembrane region" description="Helical" evidence="2">
    <location>
        <begin position="283"/>
        <end position="302"/>
    </location>
</feature>
<dbReference type="PANTHER" id="PTHR11319:SF35">
    <property type="entry name" value="OUTER MEMBRANE PROTEIN PMPC-RELATED"/>
    <property type="match status" value="1"/>
</dbReference>
<feature type="transmembrane region" description="Helical" evidence="2">
    <location>
        <begin position="205"/>
        <end position="231"/>
    </location>
</feature>
<evidence type="ECO:0000256" key="2">
    <source>
        <dbReference type="SAM" id="Phobius"/>
    </source>
</evidence>
<feature type="compositionally biased region" description="Polar residues" evidence="1">
    <location>
        <begin position="869"/>
        <end position="891"/>
    </location>
</feature>
<accession>A0A077ZWW1</accession>
<feature type="transmembrane region" description="Helical" evidence="2">
    <location>
        <begin position="362"/>
        <end position="380"/>
    </location>
</feature>
<evidence type="ECO:0008006" key="5">
    <source>
        <dbReference type="Google" id="ProtNLM"/>
    </source>
</evidence>
<organism evidence="3 4">
    <name type="scientific">Stylonychia lemnae</name>
    <name type="common">Ciliate</name>
    <dbReference type="NCBI Taxonomy" id="5949"/>
    <lineage>
        <taxon>Eukaryota</taxon>
        <taxon>Sar</taxon>
        <taxon>Alveolata</taxon>
        <taxon>Ciliophora</taxon>
        <taxon>Intramacronucleata</taxon>
        <taxon>Spirotrichea</taxon>
        <taxon>Stichotrichia</taxon>
        <taxon>Sporadotrichida</taxon>
        <taxon>Oxytrichidae</taxon>
        <taxon>Stylonychinae</taxon>
        <taxon>Stylonychia</taxon>
    </lineage>
</organism>
<keyword evidence="2" id="KW-0812">Transmembrane</keyword>
<protein>
    <recommendedName>
        <fullName evidence="5">Transmembrane protein</fullName>
    </recommendedName>
</protein>
<dbReference type="OrthoDB" id="296301at2759"/>
<feature type="transmembrane region" description="Helical" evidence="2">
    <location>
        <begin position="154"/>
        <end position="176"/>
    </location>
</feature>
<dbReference type="PANTHER" id="PTHR11319">
    <property type="entry name" value="G PROTEIN-COUPLED RECEPTOR-RELATED"/>
    <property type="match status" value="1"/>
</dbReference>
<reference evidence="3 4" key="1">
    <citation type="submission" date="2014-06" db="EMBL/GenBank/DDBJ databases">
        <authorList>
            <person name="Swart Estienne"/>
        </authorList>
    </citation>
    <scope>NUCLEOTIDE SEQUENCE [LARGE SCALE GENOMIC DNA]</scope>
    <source>
        <strain evidence="3 4">130c</strain>
    </source>
</reference>
<keyword evidence="4" id="KW-1185">Reference proteome</keyword>
<feature type="region of interest" description="Disordered" evidence="1">
    <location>
        <begin position="867"/>
        <end position="900"/>
    </location>
</feature>
<keyword evidence="2" id="KW-1133">Transmembrane helix</keyword>
<evidence type="ECO:0000313" key="4">
    <source>
        <dbReference type="Proteomes" id="UP000039865"/>
    </source>
</evidence>
<evidence type="ECO:0000256" key="1">
    <source>
        <dbReference type="SAM" id="MobiDB-lite"/>
    </source>
</evidence>
<feature type="transmembrane region" description="Helical" evidence="2">
    <location>
        <begin position="49"/>
        <end position="68"/>
    </location>
</feature>
<feature type="transmembrane region" description="Helical" evidence="2">
    <location>
        <begin position="121"/>
        <end position="142"/>
    </location>
</feature>
<dbReference type="Proteomes" id="UP000039865">
    <property type="component" value="Unassembled WGS sequence"/>
</dbReference>
<gene>
    <name evidence="3" type="primary">Contig15463.g16478</name>
    <name evidence="3" type="ORF">STYLEM_3079</name>
</gene>
<dbReference type="InParanoid" id="A0A077ZWW1"/>
<evidence type="ECO:0000313" key="3">
    <source>
        <dbReference type="EMBL" id="CDW74086.1"/>
    </source>
</evidence>
<dbReference type="AlphaFoldDB" id="A0A077ZWW1"/>
<sequence>MIPPHNNPLGDCLKGYQGILCADCINGYSRDNDYQCAICPQPSLNSLRLISIFIAIVILVVLMIRSTLRGAQDISNQIVSFFTTTKQVATQTTQVFSFDCFLDTGGESKGSQMSRIFFQKLVIIALFPFLLAIICSLIWNIYRFIIKNFIEVGGKIMSSLVILLFLVHPSLVTFSFNDFKCKDVDGQLRVQDDLEIVCWSPEHTFYSYFVALPCIVVWGLGIPFFALAILIKQRYKLENFDTRQKYGFLYRGYRKEYYYWEIVIMYRKILIIFTSVFISNFGIVAQALIIFFILIIFLLINFKKQPFNTQILNDLETLSLITSMITIYCGLFFILNKPKYWIEQNPDYARGSVSLSDAFQRLFFGIILVSNLFFFFYWVLKMYEEGKAKFREKFPKAYLTLCLCFNQSKFEKEIIAYEIDKQNINYYQQLNSQLKQIKLVFRKEQQRGDNDENFTQFYIRDYDSRIQTMQTEDSQLDIDFERNSTNKRKQNLKNARKELPLSYYLKKRQQQDKEQRESEFQNQLSQQMSSTVLFANQNSNSDINFKEISNSTLEQYTINSKIKDQNQNQNKIQFSKSLFNNKQVPDMLQQKTLTKFQNNKASRSPNFNRNQQAYRFESINQSQIQLLQKSLSFSQQNSDSQEYILQEVIDDEEQNKQVKYIVKIANEYDESQKQILLQISKKQNKNSKVIDEFKLEFKDNKGRRFNKKKSQSEYQEQQISIDVNSDDLSEDHILKSQDYIEEGKNKDLQQQEIYEIFGVNDQLIDYEQETVQYDNDNVLLFSNLEGQNKLLETMALRFLPSRTFRIKENENGNQTQITDKTISKQGVSSNKKWADIQIGKDQLKKVNGVDQMILELQDFTSDEEIISKRINNSDQSEGFSSFKNPQSSGSHQQEKPKIID</sequence>
<dbReference type="EMBL" id="CCKQ01002981">
    <property type="protein sequence ID" value="CDW74086.1"/>
    <property type="molecule type" value="Genomic_DNA"/>
</dbReference>
<feature type="transmembrane region" description="Helical" evidence="2">
    <location>
        <begin position="314"/>
        <end position="335"/>
    </location>
</feature>
<proteinExistence type="predicted"/>
<name>A0A077ZWW1_STYLE</name>
<keyword evidence="2" id="KW-0472">Membrane</keyword>